<dbReference type="AlphaFoldDB" id="A0A9J6B6G3"/>
<dbReference type="Proteomes" id="UP000824120">
    <property type="component" value="Chromosome 1"/>
</dbReference>
<feature type="compositionally biased region" description="Polar residues" evidence="1">
    <location>
        <begin position="153"/>
        <end position="163"/>
    </location>
</feature>
<evidence type="ECO:0000256" key="1">
    <source>
        <dbReference type="SAM" id="MobiDB-lite"/>
    </source>
</evidence>
<name>A0A9J6B6G3_SOLCO</name>
<protein>
    <submittedName>
        <fullName evidence="2">Uncharacterized protein</fullName>
    </submittedName>
</protein>
<feature type="compositionally biased region" description="Basic and acidic residues" evidence="1">
    <location>
        <begin position="141"/>
        <end position="151"/>
    </location>
</feature>
<accession>A0A9J6B6G3</accession>
<proteinExistence type="predicted"/>
<sequence length="163" mass="18691">MQQQQPSSEMAHQTMVRGQRLFYFPRPRDLLVQEPHRILGHRKSIHDQLQQPIVPHVVVPEVVPDPLLIQADLFFCCLNQQTPHGNQPNENGSLASTPIEKISLPIKISNSVNVTADWMHEKENQDKEVEQPSSFTSTADWMREKKNKDQEFEQSSSVTISVD</sequence>
<organism evidence="2 3">
    <name type="scientific">Solanum commersonii</name>
    <name type="common">Commerson's wild potato</name>
    <name type="synonym">Commerson's nightshade</name>
    <dbReference type="NCBI Taxonomy" id="4109"/>
    <lineage>
        <taxon>Eukaryota</taxon>
        <taxon>Viridiplantae</taxon>
        <taxon>Streptophyta</taxon>
        <taxon>Embryophyta</taxon>
        <taxon>Tracheophyta</taxon>
        <taxon>Spermatophyta</taxon>
        <taxon>Magnoliopsida</taxon>
        <taxon>eudicotyledons</taxon>
        <taxon>Gunneridae</taxon>
        <taxon>Pentapetalae</taxon>
        <taxon>asterids</taxon>
        <taxon>lamiids</taxon>
        <taxon>Solanales</taxon>
        <taxon>Solanaceae</taxon>
        <taxon>Solanoideae</taxon>
        <taxon>Solaneae</taxon>
        <taxon>Solanum</taxon>
    </lineage>
</organism>
<dbReference type="EMBL" id="JACXVP010000001">
    <property type="protein sequence ID" value="KAG5632389.1"/>
    <property type="molecule type" value="Genomic_DNA"/>
</dbReference>
<feature type="region of interest" description="Disordered" evidence="1">
    <location>
        <begin position="122"/>
        <end position="163"/>
    </location>
</feature>
<evidence type="ECO:0000313" key="3">
    <source>
        <dbReference type="Proteomes" id="UP000824120"/>
    </source>
</evidence>
<gene>
    <name evidence="2" type="ORF">H5410_004106</name>
</gene>
<comment type="caution">
    <text evidence="2">The sequence shown here is derived from an EMBL/GenBank/DDBJ whole genome shotgun (WGS) entry which is preliminary data.</text>
</comment>
<evidence type="ECO:0000313" key="2">
    <source>
        <dbReference type="EMBL" id="KAG5632389.1"/>
    </source>
</evidence>
<reference evidence="2 3" key="1">
    <citation type="submission" date="2020-09" db="EMBL/GenBank/DDBJ databases">
        <title>De no assembly of potato wild relative species, Solanum commersonii.</title>
        <authorList>
            <person name="Cho K."/>
        </authorList>
    </citation>
    <scope>NUCLEOTIDE SEQUENCE [LARGE SCALE GENOMIC DNA]</scope>
    <source>
        <strain evidence="2">LZ3.2</strain>
        <tissue evidence="2">Leaf</tissue>
    </source>
</reference>
<keyword evidence="3" id="KW-1185">Reference proteome</keyword>